<feature type="transmembrane region" description="Helical" evidence="1">
    <location>
        <begin position="15"/>
        <end position="38"/>
    </location>
</feature>
<sequence length="186" mass="20306">MSLQNHHRPHLKRDLIIIAATIVAAILLTNLGVLSYLLSLFGGSIIWAGFLAGLFFASAFTAAPSIAIMVELAKFYPAWEIALFGGIGALVGDSLIFRFIKDSLVDDAIELVGKKREERIVHIFHPRFMRWLMPFLGALIIASPLPDEVGLAIMGFSRIKAPLFAFLSFFLNSVGILAIVLVAQGL</sequence>
<evidence type="ECO:0000313" key="3">
    <source>
        <dbReference type="Proteomes" id="UP000034810"/>
    </source>
</evidence>
<dbReference type="EMBL" id="LCFA01000004">
    <property type="protein sequence ID" value="KKS82896.1"/>
    <property type="molecule type" value="Genomic_DNA"/>
</dbReference>
<dbReference type="AlphaFoldDB" id="A0A0G1EIN7"/>
<keyword evidence="1" id="KW-0812">Transmembrane</keyword>
<evidence type="ECO:0008006" key="4">
    <source>
        <dbReference type="Google" id="ProtNLM"/>
    </source>
</evidence>
<proteinExistence type="predicted"/>
<evidence type="ECO:0000256" key="1">
    <source>
        <dbReference type="SAM" id="Phobius"/>
    </source>
</evidence>
<feature type="transmembrane region" description="Helical" evidence="1">
    <location>
        <begin position="81"/>
        <end position="100"/>
    </location>
</feature>
<feature type="transmembrane region" description="Helical" evidence="1">
    <location>
        <begin position="131"/>
        <end position="156"/>
    </location>
</feature>
<organism evidence="2 3">
    <name type="scientific">Candidatus Wolfebacteria bacterium GW2011_GWC1_43_10</name>
    <dbReference type="NCBI Taxonomy" id="1619011"/>
    <lineage>
        <taxon>Bacteria</taxon>
        <taxon>Candidatus Wolfeibacteriota</taxon>
    </lineage>
</organism>
<evidence type="ECO:0000313" key="2">
    <source>
        <dbReference type="EMBL" id="KKS82896.1"/>
    </source>
</evidence>
<reference evidence="2 3" key="1">
    <citation type="journal article" date="2015" name="Nature">
        <title>rRNA introns, odd ribosomes, and small enigmatic genomes across a large radiation of phyla.</title>
        <authorList>
            <person name="Brown C.T."/>
            <person name="Hug L.A."/>
            <person name="Thomas B.C."/>
            <person name="Sharon I."/>
            <person name="Castelle C.J."/>
            <person name="Singh A."/>
            <person name="Wilkins M.J."/>
            <person name="Williams K.H."/>
            <person name="Banfield J.F."/>
        </authorList>
    </citation>
    <scope>NUCLEOTIDE SEQUENCE [LARGE SCALE GENOMIC DNA]</scope>
</reference>
<comment type="caution">
    <text evidence="2">The sequence shown here is derived from an EMBL/GenBank/DDBJ whole genome shotgun (WGS) entry which is preliminary data.</text>
</comment>
<feature type="transmembrane region" description="Helical" evidence="1">
    <location>
        <begin position="44"/>
        <end position="69"/>
    </location>
</feature>
<gene>
    <name evidence="2" type="ORF">UV58_C0004G0069</name>
</gene>
<feature type="transmembrane region" description="Helical" evidence="1">
    <location>
        <begin position="163"/>
        <end position="183"/>
    </location>
</feature>
<dbReference type="Proteomes" id="UP000034810">
    <property type="component" value="Unassembled WGS sequence"/>
</dbReference>
<name>A0A0G1EIN7_9BACT</name>
<keyword evidence="1" id="KW-0472">Membrane</keyword>
<protein>
    <recommendedName>
        <fullName evidence="4">TVP38/TMEM64 family membrane protein</fullName>
    </recommendedName>
</protein>
<accession>A0A0G1EIN7</accession>
<keyword evidence="1" id="KW-1133">Transmembrane helix</keyword>